<feature type="region of interest" description="Disordered" evidence="1">
    <location>
        <begin position="25"/>
        <end position="52"/>
    </location>
</feature>
<dbReference type="EMBL" id="JAENII010000002">
    <property type="protein sequence ID" value="MBK1825889.1"/>
    <property type="molecule type" value="Genomic_DNA"/>
</dbReference>
<dbReference type="AlphaFoldDB" id="A0A934VD40"/>
<evidence type="ECO:0000313" key="2">
    <source>
        <dbReference type="EMBL" id="MBK1825889.1"/>
    </source>
</evidence>
<keyword evidence="3" id="KW-1185">Reference proteome</keyword>
<gene>
    <name evidence="2" type="ORF">JIN81_02570</name>
</gene>
<sequence length="66" mass="7150">MSNRANRTVEMENDNALGDVGFVTTPSLGKPAPPDHLVTLAPPRNRTRDGTGPDVVIRAVKRVDQK</sequence>
<accession>A0A934VD40</accession>
<comment type="caution">
    <text evidence="2">The sequence shown here is derived from an EMBL/GenBank/DDBJ whole genome shotgun (WGS) entry which is preliminary data.</text>
</comment>
<reference evidence="2" key="1">
    <citation type="submission" date="2021-01" db="EMBL/GenBank/DDBJ databases">
        <title>Modified the classification status of verrucomicrobia.</title>
        <authorList>
            <person name="Feng X."/>
        </authorList>
    </citation>
    <scope>NUCLEOTIDE SEQUENCE</scope>
    <source>
        <strain evidence="2">KCTC 22201</strain>
    </source>
</reference>
<organism evidence="2 3">
    <name type="scientific">Haloferula rosea</name>
    <dbReference type="NCBI Taxonomy" id="490093"/>
    <lineage>
        <taxon>Bacteria</taxon>
        <taxon>Pseudomonadati</taxon>
        <taxon>Verrucomicrobiota</taxon>
        <taxon>Verrucomicrobiia</taxon>
        <taxon>Verrucomicrobiales</taxon>
        <taxon>Verrucomicrobiaceae</taxon>
        <taxon>Haloferula</taxon>
    </lineage>
</organism>
<evidence type="ECO:0000256" key="1">
    <source>
        <dbReference type="SAM" id="MobiDB-lite"/>
    </source>
</evidence>
<protein>
    <submittedName>
        <fullName evidence="2">Uncharacterized protein</fullName>
    </submittedName>
</protein>
<proteinExistence type="predicted"/>
<dbReference type="Proteomes" id="UP000658278">
    <property type="component" value="Unassembled WGS sequence"/>
</dbReference>
<name>A0A934VD40_9BACT</name>
<evidence type="ECO:0000313" key="3">
    <source>
        <dbReference type="Proteomes" id="UP000658278"/>
    </source>
</evidence>